<sequence>MSISFLDGHMDTLHLPAVGRRRRYHSPAFKAEIVAACLQPGVSTTAIALVNQLNPNLVRLWIRQHVKQRAKVTRFPG</sequence>
<dbReference type="GO" id="GO:0006313">
    <property type="term" value="P:DNA transposition"/>
    <property type="evidence" value="ECO:0007669"/>
    <property type="project" value="InterPro"/>
</dbReference>
<evidence type="ECO:0000313" key="1">
    <source>
        <dbReference type="EMBL" id="PRP68461.1"/>
    </source>
</evidence>
<dbReference type="EMBL" id="MTBD01000135">
    <property type="protein sequence ID" value="PRP68461.1"/>
    <property type="molecule type" value="Genomic_DNA"/>
</dbReference>
<reference evidence="1 2" key="1">
    <citation type="submission" date="2017-01" db="EMBL/GenBank/DDBJ databases">
        <title>New insights into the genetic diversity of Chromobacterium isolated from tropical freshwater lake.</title>
        <authorList>
            <person name="Santos A.B."/>
            <person name="Nascimento A.M."/>
            <person name="Da Silva P.C."/>
        </authorList>
    </citation>
    <scope>NUCLEOTIDE SEQUENCE [LARGE SCALE GENOMIC DNA]</scope>
    <source>
        <strain evidence="1 2">56AF</strain>
    </source>
</reference>
<dbReference type="Proteomes" id="UP000239469">
    <property type="component" value="Unassembled WGS sequence"/>
</dbReference>
<dbReference type="InterPro" id="IPR002514">
    <property type="entry name" value="Transposase_8"/>
</dbReference>
<dbReference type="Pfam" id="PF01527">
    <property type="entry name" value="HTH_Tnp_1"/>
    <property type="match status" value="1"/>
</dbReference>
<evidence type="ECO:0008006" key="3">
    <source>
        <dbReference type="Google" id="ProtNLM"/>
    </source>
</evidence>
<organism evidence="1 2">
    <name type="scientific">Chromobacterium amazonense</name>
    <dbReference type="NCBI Taxonomy" id="1382803"/>
    <lineage>
        <taxon>Bacteria</taxon>
        <taxon>Pseudomonadati</taxon>
        <taxon>Pseudomonadota</taxon>
        <taxon>Betaproteobacteria</taxon>
        <taxon>Neisseriales</taxon>
        <taxon>Chromobacteriaceae</taxon>
        <taxon>Chromobacterium</taxon>
    </lineage>
</organism>
<accession>A0A2S9WYC3</accession>
<dbReference type="InterPro" id="IPR010921">
    <property type="entry name" value="Trp_repressor/repl_initiator"/>
</dbReference>
<dbReference type="SUPFAM" id="SSF48295">
    <property type="entry name" value="TrpR-like"/>
    <property type="match status" value="1"/>
</dbReference>
<comment type="caution">
    <text evidence="1">The sequence shown here is derived from an EMBL/GenBank/DDBJ whole genome shotgun (WGS) entry which is preliminary data.</text>
</comment>
<proteinExistence type="predicted"/>
<evidence type="ECO:0000313" key="2">
    <source>
        <dbReference type="Proteomes" id="UP000239469"/>
    </source>
</evidence>
<gene>
    <name evidence="1" type="ORF">BUE93_22280</name>
</gene>
<dbReference type="AlphaFoldDB" id="A0A2S9WYC3"/>
<dbReference type="OrthoDB" id="8593800at2"/>
<dbReference type="GO" id="GO:0043565">
    <property type="term" value="F:sequence-specific DNA binding"/>
    <property type="evidence" value="ECO:0007669"/>
    <property type="project" value="InterPro"/>
</dbReference>
<name>A0A2S9WYC3_9NEIS</name>
<protein>
    <recommendedName>
        <fullName evidence="3">Transposase</fullName>
    </recommendedName>
</protein>
<dbReference type="GO" id="GO:0004803">
    <property type="term" value="F:transposase activity"/>
    <property type="evidence" value="ECO:0007669"/>
    <property type="project" value="InterPro"/>
</dbReference>